<reference evidence="2 3" key="1">
    <citation type="submission" date="2023-08" db="EMBL/GenBank/DDBJ databases">
        <title>Phytohabitans sansha sp. nov., isolated from marine sediment.</title>
        <authorList>
            <person name="Zhao Y."/>
            <person name="Yi K."/>
        </authorList>
    </citation>
    <scope>NUCLEOTIDE SEQUENCE [LARGE SCALE GENOMIC DNA]</scope>
    <source>
        <strain evidence="2 3">ZYX-F-186</strain>
    </source>
</reference>
<dbReference type="EMBL" id="JAVHUY010000051">
    <property type="protein sequence ID" value="MDQ7910131.1"/>
    <property type="molecule type" value="Genomic_DNA"/>
</dbReference>
<evidence type="ECO:0000313" key="3">
    <source>
        <dbReference type="Proteomes" id="UP001230908"/>
    </source>
</evidence>
<gene>
    <name evidence="2" type="ORF">RB614_37115</name>
</gene>
<evidence type="ECO:0000256" key="1">
    <source>
        <dbReference type="SAM" id="Phobius"/>
    </source>
</evidence>
<organism evidence="2 3">
    <name type="scientific">Phytohabitans maris</name>
    <dbReference type="NCBI Taxonomy" id="3071409"/>
    <lineage>
        <taxon>Bacteria</taxon>
        <taxon>Bacillati</taxon>
        <taxon>Actinomycetota</taxon>
        <taxon>Actinomycetes</taxon>
        <taxon>Micromonosporales</taxon>
        <taxon>Micromonosporaceae</taxon>
    </lineage>
</organism>
<name>A0ABU0ZTL3_9ACTN</name>
<proteinExistence type="predicted"/>
<feature type="transmembrane region" description="Helical" evidence="1">
    <location>
        <begin position="37"/>
        <end position="55"/>
    </location>
</feature>
<dbReference type="Proteomes" id="UP001230908">
    <property type="component" value="Unassembled WGS sequence"/>
</dbReference>
<keyword evidence="1" id="KW-1133">Transmembrane helix</keyword>
<keyword evidence="1" id="KW-0812">Transmembrane</keyword>
<sequence>MSLVAGHVEMLALGVVVYAMNLFEAHLFWRHGFLAPLIFRLAFYLVWHVVGGVIGF</sequence>
<accession>A0ABU0ZTL3</accession>
<comment type="caution">
    <text evidence="2">The sequence shown here is derived from an EMBL/GenBank/DDBJ whole genome shotgun (WGS) entry which is preliminary data.</text>
</comment>
<dbReference type="RefSeq" id="WP_308717383.1">
    <property type="nucleotide sequence ID" value="NZ_JAVHUY010000051.1"/>
</dbReference>
<feature type="transmembrane region" description="Helical" evidence="1">
    <location>
        <begin position="6"/>
        <end position="25"/>
    </location>
</feature>
<keyword evidence="1" id="KW-0472">Membrane</keyword>
<keyword evidence="3" id="KW-1185">Reference proteome</keyword>
<protein>
    <submittedName>
        <fullName evidence="2">Uncharacterized protein</fullName>
    </submittedName>
</protein>
<evidence type="ECO:0000313" key="2">
    <source>
        <dbReference type="EMBL" id="MDQ7910131.1"/>
    </source>
</evidence>